<accession>A0A4Y2JY30</accession>
<dbReference type="OrthoDB" id="6262303at2759"/>
<dbReference type="Proteomes" id="UP000499080">
    <property type="component" value="Unassembled WGS sequence"/>
</dbReference>
<reference evidence="1 2" key="1">
    <citation type="journal article" date="2019" name="Sci. Rep.">
        <title>Orb-weaving spider Araneus ventricosus genome elucidates the spidroin gene catalogue.</title>
        <authorList>
            <person name="Kono N."/>
            <person name="Nakamura H."/>
            <person name="Ohtoshi R."/>
            <person name="Moran D.A.P."/>
            <person name="Shinohara A."/>
            <person name="Yoshida Y."/>
            <person name="Fujiwara M."/>
            <person name="Mori M."/>
            <person name="Tomita M."/>
            <person name="Arakawa K."/>
        </authorList>
    </citation>
    <scope>NUCLEOTIDE SEQUENCE [LARGE SCALE GENOMIC DNA]</scope>
</reference>
<comment type="caution">
    <text evidence="1">The sequence shown here is derived from an EMBL/GenBank/DDBJ whole genome shotgun (WGS) entry which is preliminary data.</text>
</comment>
<evidence type="ECO:0000313" key="1">
    <source>
        <dbReference type="EMBL" id="GBM94665.1"/>
    </source>
</evidence>
<evidence type="ECO:0000313" key="2">
    <source>
        <dbReference type="Proteomes" id="UP000499080"/>
    </source>
</evidence>
<organism evidence="1 2">
    <name type="scientific">Araneus ventricosus</name>
    <name type="common">Orbweaver spider</name>
    <name type="synonym">Epeira ventricosa</name>
    <dbReference type="NCBI Taxonomy" id="182803"/>
    <lineage>
        <taxon>Eukaryota</taxon>
        <taxon>Metazoa</taxon>
        <taxon>Ecdysozoa</taxon>
        <taxon>Arthropoda</taxon>
        <taxon>Chelicerata</taxon>
        <taxon>Arachnida</taxon>
        <taxon>Araneae</taxon>
        <taxon>Araneomorphae</taxon>
        <taxon>Entelegynae</taxon>
        <taxon>Araneoidea</taxon>
        <taxon>Araneidae</taxon>
        <taxon>Araneus</taxon>
    </lineage>
</organism>
<keyword evidence="2" id="KW-1185">Reference proteome</keyword>
<gene>
    <name evidence="1" type="ORF">AVEN_43897_1</name>
</gene>
<protein>
    <submittedName>
        <fullName evidence="1">Uncharacterized protein</fullName>
    </submittedName>
</protein>
<name>A0A4Y2JY30_ARAVE</name>
<dbReference type="EMBL" id="BGPR01003990">
    <property type="protein sequence ID" value="GBM94665.1"/>
    <property type="molecule type" value="Genomic_DNA"/>
</dbReference>
<proteinExistence type="predicted"/>
<dbReference type="AlphaFoldDB" id="A0A4Y2JY30"/>
<sequence length="96" mass="11146">MDVIIEKVRYSEVNTSEKLSTDIKNKSNNAQIIKTKENSTHCRKRKPLAFDEWLALKKGFKRHTWSYAFDGGILISYYDSGSTSRPSYCNPKPWIL</sequence>